<accession>A0A1I1H2R3</accession>
<name>A0A1I1H2R3_9BACT</name>
<organism evidence="1 2">
    <name type="scientific">Flexibacter flexilis DSM 6793</name>
    <dbReference type="NCBI Taxonomy" id="927664"/>
    <lineage>
        <taxon>Bacteria</taxon>
        <taxon>Pseudomonadati</taxon>
        <taxon>Bacteroidota</taxon>
        <taxon>Cytophagia</taxon>
        <taxon>Cytophagales</taxon>
        <taxon>Flexibacteraceae</taxon>
        <taxon>Flexibacter</taxon>
    </lineage>
</organism>
<sequence length="49" mass="5712">MRKIFLKCFHFYFGVANTLKNEQSIYFNFIIKLFLISAQDTTPTAFATA</sequence>
<reference evidence="1 2" key="1">
    <citation type="submission" date="2016-10" db="EMBL/GenBank/DDBJ databases">
        <authorList>
            <person name="de Groot N.N."/>
        </authorList>
    </citation>
    <scope>NUCLEOTIDE SEQUENCE [LARGE SCALE GENOMIC DNA]</scope>
    <source>
        <strain evidence="1 2">DSM 6793</strain>
    </source>
</reference>
<protein>
    <submittedName>
        <fullName evidence="1">Uncharacterized protein</fullName>
    </submittedName>
</protein>
<keyword evidence="2" id="KW-1185">Reference proteome</keyword>
<proteinExistence type="predicted"/>
<dbReference type="EMBL" id="FOLE01000003">
    <property type="protein sequence ID" value="SFC18025.1"/>
    <property type="molecule type" value="Genomic_DNA"/>
</dbReference>
<evidence type="ECO:0000313" key="1">
    <source>
        <dbReference type="EMBL" id="SFC18025.1"/>
    </source>
</evidence>
<evidence type="ECO:0000313" key="2">
    <source>
        <dbReference type="Proteomes" id="UP000199514"/>
    </source>
</evidence>
<dbReference type="Proteomes" id="UP000199514">
    <property type="component" value="Unassembled WGS sequence"/>
</dbReference>
<dbReference type="AlphaFoldDB" id="A0A1I1H2R3"/>
<gene>
    <name evidence="1" type="ORF">SAMN05421780_103179</name>
</gene>